<name>A0A1G2L8C2_9BACT</name>
<dbReference type="InterPro" id="IPR003675">
    <property type="entry name" value="Rce1/LyrA-like_dom"/>
</dbReference>
<dbReference type="Proteomes" id="UP000176510">
    <property type="component" value="Unassembled WGS sequence"/>
</dbReference>
<feature type="transmembrane region" description="Helical" evidence="1">
    <location>
        <begin position="441"/>
        <end position="460"/>
    </location>
</feature>
<proteinExistence type="predicted"/>
<feature type="transmembrane region" description="Helical" evidence="1">
    <location>
        <begin position="491"/>
        <end position="508"/>
    </location>
</feature>
<dbReference type="STRING" id="1802279.A3B34_02710"/>
<feature type="transmembrane region" description="Helical" evidence="1">
    <location>
        <begin position="306"/>
        <end position="331"/>
    </location>
</feature>
<feature type="transmembrane region" description="Helical" evidence="1">
    <location>
        <begin position="367"/>
        <end position="391"/>
    </location>
</feature>
<gene>
    <name evidence="3" type="ORF">A3B34_02710</name>
</gene>
<dbReference type="GO" id="GO:0004175">
    <property type="term" value="F:endopeptidase activity"/>
    <property type="evidence" value="ECO:0007669"/>
    <property type="project" value="UniProtKB-ARBA"/>
</dbReference>
<evidence type="ECO:0000313" key="4">
    <source>
        <dbReference type="Proteomes" id="UP000176510"/>
    </source>
</evidence>
<dbReference type="GO" id="GO:0080120">
    <property type="term" value="P:CAAX-box protein maturation"/>
    <property type="evidence" value="ECO:0007669"/>
    <property type="project" value="UniProtKB-ARBA"/>
</dbReference>
<accession>A0A1G2L8C2</accession>
<protein>
    <recommendedName>
        <fullName evidence="2">CAAX prenyl protease 2/Lysostaphin resistance protein A-like domain-containing protein</fullName>
    </recommendedName>
</protein>
<comment type="caution">
    <text evidence="3">The sequence shown here is derived from an EMBL/GenBank/DDBJ whole genome shotgun (WGS) entry which is preliminary data.</text>
</comment>
<evidence type="ECO:0000313" key="3">
    <source>
        <dbReference type="EMBL" id="OHA07915.1"/>
    </source>
</evidence>
<keyword evidence="1" id="KW-0472">Membrane</keyword>
<feature type="transmembrane region" description="Helical" evidence="1">
    <location>
        <begin position="274"/>
        <end position="300"/>
    </location>
</feature>
<reference evidence="3 4" key="1">
    <citation type="journal article" date="2016" name="Nat. Commun.">
        <title>Thousands of microbial genomes shed light on interconnected biogeochemical processes in an aquifer system.</title>
        <authorList>
            <person name="Anantharaman K."/>
            <person name="Brown C.T."/>
            <person name="Hug L.A."/>
            <person name="Sharon I."/>
            <person name="Castelle C.J."/>
            <person name="Probst A.J."/>
            <person name="Thomas B.C."/>
            <person name="Singh A."/>
            <person name="Wilkins M.J."/>
            <person name="Karaoz U."/>
            <person name="Brodie E.L."/>
            <person name="Williams K.H."/>
            <person name="Hubbard S.S."/>
            <person name="Banfield J.F."/>
        </authorList>
    </citation>
    <scope>NUCLEOTIDE SEQUENCE [LARGE SCALE GENOMIC DNA]</scope>
</reference>
<feature type="transmembrane region" description="Helical" evidence="1">
    <location>
        <begin position="7"/>
        <end position="24"/>
    </location>
</feature>
<feature type="transmembrane region" description="Helical" evidence="1">
    <location>
        <begin position="403"/>
        <end position="421"/>
    </location>
</feature>
<evidence type="ECO:0000256" key="1">
    <source>
        <dbReference type="SAM" id="Phobius"/>
    </source>
</evidence>
<dbReference type="AlphaFoldDB" id="A0A1G2L8C2"/>
<feature type="transmembrane region" description="Helical" evidence="1">
    <location>
        <begin position="238"/>
        <end position="262"/>
    </location>
</feature>
<evidence type="ECO:0000259" key="2">
    <source>
        <dbReference type="Pfam" id="PF02517"/>
    </source>
</evidence>
<sequence>MKNKSLYIFFGFGIAGAIAAVIFYPKAFPQSALRVEISHAEAEHRAVDYVESQGADIDAWKRATVFEVDDTGQIFLQRALGIPGFIRAVQDNAALEPWQYTTRFFRPLEKEEYFVGVNTSGAIVSFQHTQEDSLAGAALDKQAALKAAEKFLAEQQGIAIVDYEEKTYKDERKEKRTDHSFDFELKGSAMLWSQNPSASAGAQRVNVVVQGDRIGAFQKYIFVPEDFQRMQETADATGVLLVALAAILEVVLTGFAVFFLMRRYKAGDVRMRRVVWLTAAGAALLLISIASTPSGLLFGYLTTTPWASFLAISGILVLASVAIFVISSLIVGVPGESIAREYAPHANDLDPQRTYTRGYLASSITKGFLMASAMMGYISVFYYLGGTFFSIWSPITPEVSGYMASYLPFTIPLAVGMTAAISEEFTFRLFAIPLLKRYVRFTWLAVVIPAVVWAFLHSTYPVYPLYARGIELTIVGIALGYVFLKEGLLTALVAHFSFNAILLSLPLLSSGNMWLQFSGVAALLLTIALPFAYLLLTETPSGSTAQSDA</sequence>
<feature type="domain" description="CAAX prenyl protease 2/Lysostaphin resistance protein A-like" evidence="2">
    <location>
        <begin position="411"/>
        <end position="501"/>
    </location>
</feature>
<feature type="transmembrane region" description="Helical" evidence="1">
    <location>
        <begin position="466"/>
        <end position="484"/>
    </location>
</feature>
<keyword evidence="1" id="KW-1133">Transmembrane helix</keyword>
<organism evidence="3 4">
    <name type="scientific">Candidatus Sungbacteria bacterium RIFCSPLOWO2_01_FULL_54_21</name>
    <dbReference type="NCBI Taxonomy" id="1802279"/>
    <lineage>
        <taxon>Bacteria</taxon>
        <taxon>Candidatus Sungiibacteriota</taxon>
    </lineage>
</organism>
<dbReference type="Pfam" id="PF02517">
    <property type="entry name" value="Rce1-like"/>
    <property type="match status" value="1"/>
</dbReference>
<dbReference type="EMBL" id="MHQR01000010">
    <property type="protein sequence ID" value="OHA07915.1"/>
    <property type="molecule type" value="Genomic_DNA"/>
</dbReference>
<keyword evidence="1" id="KW-0812">Transmembrane</keyword>
<feature type="transmembrane region" description="Helical" evidence="1">
    <location>
        <begin position="514"/>
        <end position="536"/>
    </location>
</feature>